<reference evidence="1" key="2">
    <citation type="submission" date="2021-09" db="EMBL/GenBank/DDBJ databases">
        <authorList>
            <person name="Gilroy R."/>
        </authorList>
    </citation>
    <scope>NUCLEOTIDE SEQUENCE</scope>
    <source>
        <strain evidence="1">ChiBcolR7-4860</strain>
    </source>
</reference>
<evidence type="ECO:0000313" key="2">
    <source>
        <dbReference type="Proteomes" id="UP000786560"/>
    </source>
</evidence>
<reference evidence="1" key="1">
    <citation type="journal article" date="2021" name="PeerJ">
        <title>Extensive microbial diversity within the chicken gut microbiome revealed by metagenomics and culture.</title>
        <authorList>
            <person name="Gilroy R."/>
            <person name="Ravi A."/>
            <person name="Getino M."/>
            <person name="Pursley I."/>
            <person name="Horton D.L."/>
            <person name="Alikhan N.F."/>
            <person name="Baker D."/>
            <person name="Gharbi K."/>
            <person name="Hall N."/>
            <person name="Watson M."/>
            <person name="Adriaenssens E.M."/>
            <person name="Foster-Nyarko E."/>
            <person name="Jarju S."/>
            <person name="Secka A."/>
            <person name="Antonio M."/>
            <person name="Oren A."/>
            <person name="Chaudhuri R.R."/>
            <person name="La Ragione R."/>
            <person name="Hildebrand F."/>
            <person name="Pallen M.J."/>
        </authorList>
    </citation>
    <scope>NUCLEOTIDE SEQUENCE</scope>
    <source>
        <strain evidence="1">ChiBcolR7-4860</strain>
    </source>
</reference>
<proteinExistence type="predicted"/>
<dbReference type="PROSITE" id="PS51257">
    <property type="entry name" value="PROKAR_LIPOPROTEIN"/>
    <property type="match status" value="1"/>
</dbReference>
<dbReference type="AlphaFoldDB" id="A0A921LUG5"/>
<dbReference type="Proteomes" id="UP000786560">
    <property type="component" value="Unassembled WGS sequence"/>
</dbReference>
<dbReference type="EMBL" id="DYUX01000020">
    <property type="protein sequence ID" value="HJG41809.1"/>
    <property type="molecule type" value="Genomic_DNA"/>
</dbReference>
<gene>
    <name evidence="1" type="ORF">K8U73_05425</name>
</gene>
<accession>A0A921LUG5</accession>
<organism evidence="1 2">
    <name type="scientific">Bifidobacterium pullorum subsp. gallinarum</name>
    <dbReference type="NCBI Taxonomy" id="78344"/>
    <lineage>
        <taxon>Bacteria</taxon>
        <taxon>Bacillati</taxon>
        <taxon>Actinomycetota</taxon>
        <taxon>Actinomycetes</taxon>
        <taxon>Bifidobacteriales</taxon>
        <taxon>Bifidobacteriaceae</taxon>
        <taxon>Bifidobacterium</taxon>
    </lineage>
</organism>
<evidence type="ECO:0000313" key="1">
    <source>
        <dbReference type="EMBL" id="HJG41809.1"/>
    </source>
</evidence>
<sequence>MMASLRTTTIAGITAALVALVLVGGCGTNPCAGDSAKSATPECLVSQNAEIDLVVIDKTAYARGDIIPDVKDSELGDQIGTVERTGVTDDFQDWDATALPVGTEIYSSPSSTTEVIVRTDDGYVQYLKMVEG</sequence>
<comment type="caution">
    <text evidence="1">The sequence shown here is derived from an EMBL/GenBank/DDBJ whole genome shotgun (WGS) entry which is preliminary data.</text>
</comment>
<name>A0A921LUG5_9BIFI</name>
<protein>
    <recommendedName>
        <fullName evidence="3">Lipoprotein</fullName>
    </recommendedName>
</protein>
<evidence type="ECO:0008006" key="3">
    <source>
        <dbReference type="Google" id="ProtNLM"/>
    </source>
</evidence>
<dbReference type="RefSeq" id="WP_033508528.1">
    <property type="nucleotide sequence ID" value="NZ_DYUX01000020.1"/>
</dbReference>